<keyword evidence="7" id="KW-0732">Signal</keyword>
<keyword evidence="4 6" id="KW-1133">Transmembrane helix</keyword>
<dbReference type="EMBL" id="RSCE01000003">
    <property type="protein sequence ID" value="RSH84399.1"/>
    <property type="molecule type" value="Genomic_DNA"/>
</dbReference>
<dbReference type="InterPro" id="IPR018937">
    <property type="entry name" value="MMgT"/>
</dbReference>
<comment type="subcellular location">
    <subcellularLocation>
        <location evidence="1">Endomembrane system</location>
        <topology evidence="1">Multi-pass membrane protein</topology>
    </subcellularLocation>
</comment>
<evidence type="ECO:0000256" key="2">
    <source>
        <dbReference type="ARBA" id="ARBA00006109"/>
    </source>
</evidence>
<feature type="transmembrane region" description="Helical" evidence="6">
    <location>
        <begin position="46"/>
        <end position="63"/>
    </location>
</feature>
<keyword evidence="9" id="KW-1185">Reference proteome</keyword>
<sequence>MPSIARALVVASALLLLHAAFSAYEHLSTLKALGRTATSLPTSISLEALGALVLFLPAIALATQPLEDVTYRGEMAKRSPDDADACAGFMRLSARGKALFGDR</sequence>
<reference evidence="8 9" key="1">
    <citation type="submission" date="2018-11" db="EMBL/GenBank/DDBJ databases">
        <title>Genome sequence of Apiotrichum porosum DSM 27194.</title>
        <authorList>
            <person name="Aliyu H."/>
            <person name="Gorte O."/>
            <person name="Ochsenreither K."/>
        </authorList>
    </citation>
    <scope>NUCLEOTIDE SEQUENCE [LARGE SCALE GENOMIC DNA]</scope>
    <source>
        <strain evidence="8 9">DSM 27194</strain>
    </source>
</reference>
<dbReference type="GO" id="GO:0012505">
    <property type="term" value="C:endomembrane system"/>
    <property type="evidence" value="ECO:0007669"/>
    <property type="project" value="UniProtKB-SubCell"/>
</dbReference>
<dbReference type="GeneID" id="39590462"/>
<dbReference type="AlphaFoldDB" id="A0A427XZY3"/>
<keyword evidence="3 6" id="KW-0812">Transmembrane</keyword>
<evidence type="ECO:0000256" key="1">
    <source>
        <dbReference type="ARBA" id="ARBA00004127"/>
    </source>
</evidence>
<feature type="chain" id="PRO_5019577782" description="Membrane magnesium transporter" evidence="7">
    <location>
        <begin position="23"/>
        <end position="103"/>
    </location>
</feature>
<dbReference type="Pfam" id="PF10270">
    <property type="entry name" value="MMgT"/>
    <property type="match status" value="1"/>
</dbReference>
<dbReference type="Proteomes" id="UP000279236">
    <property type="component" value="Unassembled WGS sequence"/>
</dbReference>
<gene>
    <name evidence="8" type="ORF">EHS24_005919</name>
</gene>
<evidence type="ECO:0000256" key="5">
    <source>
        <dbReference type="ARBA" id="ARBA00023136"/>
    </source>
</evidence>
<evidence type="ECO:0000256" key="7">
    <source>
        <dbReference type="SAM" id="SignalP"/>
    </source>
</evidence>
<comment type="caution">
    <text evidence="8">The sequence shown here is derived from an EMBL/GenBank/DDBJ whole genome shotgun (WGS) entry which is preliminary data.</text>
</comment>
<organism evidence="8 9">
    <name type="scientific">Apiotrichum porosum</name>
    <dbReference type="NCBI Taxonomy" id="105984"/>
    <lineage>
        <taxon>Eukaryota</taxon>
        <taxon>Fungi</taxon>
        <taxon>Dikarya</taxon>
        <taxon>Basidiomycota</taxon>
        <taxon>Agaricomycotina</taxon>
        <taxon>Tremellomycetes</taxon>
        <taxon>Trichosporonales</taxon>
        <taxon>Trichosporonaceae</taxon>
        <taxon>Apiotrichum</taxon>
    </lineage>
</organism>
<name>A0A427XZY3_9TREE</name>
<dbReference type="OrthoDB" id="44756at2759"/>
<dbReference type="RefSeq" id="XP_028477847.1">
    <property type="nucleotide sequence ID" value="XM_028621395.1"/>
</dbReference>
<keyword evidence="5 6" id="KW-0472">Membrane</keyword>
<feature type="signal peptide" evidence="7">
    <location>
        <begin position="1"/>
        <end position="22"/>
    </location>
</feature>
<proteinExistence type="inferred from homology"/>
<comment type="similarity">
    <text evidence="2">Belongs to the membrane magnesium transporter (TC 1.A.67) family.</text>
</comment>
<accession>A0A427XZY3</accession>
<dbReference type="STRING" id="105984.A0A427XZY3"/>
<evidence type="ECO:0000256" key="6">
    <source>
        <dbReference type="SAM" id="Phobius"/>
    </source>
</evidence>
<evidence type="ECO:0000313" key="8">
    <source>
        <dbReference type="EMBL" id="RSH84399.1"/>
    </source>
</evidence>
<evidence type="ECO:0000256" key="4">
    <source>
        <dbReference type="ARBA" id="ARBA00022989"/>
    </source>
</evidence>
<evidence type="ECO:0000256" key="3">
    <source>
        <dbReference type="ARBA" id="ARBA00022692"/>
    </source>
</evidence>
<protein>
    <recommendedName>
        <fullName evidence="10">Membrane magnesium transporter</fullName>
    </recommendedName>
</protein>
<evidence type="ECO:0008006" key="10">
    <source>
        <dbReference type="Google" id="ProtNLM"/>
    </source>
</evidence>
<evidence type="ECO:0000313" key="9">
    <source>
        <dbReference type="Proteomes" id="UP000279236"/>
    </source>
</evidence>